<protein>
    <submittedName>
        <fullName evidence="2">Uncharacterized protein</fullName>
    </submittedName>
</protein>
<evidence type="ECO:0000313" key="2">
    <source>
        <dbReference type="EMBL" id="GFR06167.1"/>
    </source>
</evidence>
<name>A0A8X6GKD7_TRICU</name>
<accession>A0A8X6GKD7</accession>
<evidence type="ECO:0000256" key="1">
    <source>
        <dbReference type="SAM" id="MobiDB-lite"/>
    </source>
</evidence>
<feature type="region of interest" description="Disordered" evidence="1">
    <location>
        <begin position="111"/>
        <end position="130"/>
    </location>
</feature>
<reference evidence="2" key="1">
    <citation type="submission" date="2020-07" db="EMBL/GenBank/DDBJ databases">
        <title>Multicomponent nature underlies the extraordinary mechanical properties of spider dragline silk.</title>
        <authorList>
            <person name="Kono N."/>
            <person name="Nakamura H."/>
            <person name="Mori M."/>
            <person name="Yoshida Y."/>
            <person name="Ohtoshi R."/>
            <person name="Malay A.D."/>
            <person name="Moran D.A.P."/>
            <person name="Tomita M."/>
            <person name="Numata K."/>
            <person name="Arakawa K."/>
        </authorList>
    </citation>
    <scope>NUCLEOTIDE SEQUENCE</scope>
</reference>
<dbReference type="EMBL" id="BMAO01006118">
    <property type="protein sequence ID" value="GFR06167.1"/>
    <property type="molecule type" value="Genomic_DNA"/>
</dbReference>
<proteinExistence type="predicted"/>
<organism evidence="2 3">
    <name type="scientific">Trichonephila clavata</name>
    <name type="common">Joro spider</name>
    <name type="synonym">Nephila clavata</name>
    <dbReference type="NCBI Taxonomy" id="2740835"/>
    <lineage>
        <taxon>Eukaryota</taxon>
        <taxon>Metazoa</taxon>
        <taxon>Ecdysozoa</taxon>
        <taxon>Arthropoda</taxon>
        <taxon>Chelicerata</taxon>
        <taxon>Arachnida</taxon>
        <taxon>Araneae</taxon>
        <taxon>Araneomorphae</taxon>
        <taxon>Entelegynae</taxon>
        <taxon>Araneoidea</taxon>
        <taxon>Nephilidae</taxon>
        <taxon>Trichonephila</taxon>
    </lineage>
</organism>
<gene>
    <name evidence="2" type="ORF">TNCT_642741</name>
</gene>
<comment type="caution">
    <text evidence="2">The sequence shown here is derived from an EMBL/GenBank/DDBJ whole genome shotgun (WGS) entry which is preliminary data.</text>
</comment>
<dbReference type="AlphaFoldDB" id="A0A8X6GKD7"/>
<dbReference type="OrthoDB" id="10272332at2759"/>
<dbReference type="Proteomes" id="UP000887116">
    <property type="component" value="Unassembled WGS sequence"/>
</dbReference>
<evidence type="ECO:0000313" key="3">
    <source>
        <dbReference type="Proteomes" id="UP000887116"/>
    </source>
</evidence>
<sequence>MTRRAVVPGLKKRRLISSFCDRLVHFSTQRLVTVEEKCSKKLSRSPPRKPMGSEIQKLICAFLSSKRCQTHNNEPRTTVQCCSHSLRAMHRFFFRQSALWLESFRKKTKAHSKAAGKQRLKEPSKVTTLI</sequence>
<keyword evidence="3" id="KW-1185">Reference proteome</keyword>